<name>A0A556VWW2_BAGYA</name>
<dbReference type="OrthoDB" id="5946629at2759"/>
<comment type="caution">
    <text evidence="10">The sequence shown here is derived from an EMBL/GenBank/DDBJ whole genome shotgun (WGS) entry which is preliminary data.</text>
</comment>
<feature type="compositionally biased region" description="Basic and acidic residues" evidence="9">
    <location>
        <begin position="507"/>
        <end position="545"/>
    </location>
</feature>
<evidence type="ECO:0000256" key="3">
    <source>
        <dbReference type="ARBA" id="ARBA00022692"/>
    </source>
</evidence>
<dbReference type="GO" id="GO:0016020">
    <property type="term" value="C:membrane"/>
    <property type="evidence" value="ECO:0007669"/>
    <property type="project" value="UniProtKB-SubCell"/>
</dbReference>
<keyword evidence="4" id="KW-0732">Signal</keyword>
<sequence length="570" mass="65627">MEKALVVLRSVVDGSLYEGVAYGSYSTRSLFQYIFLLQRHFNISHFTHPWIHKHFHFLYRTLLPGFQRNVAIGDSNYNWFYGPESQLVFLDRYVMRNGHANFLAEQIRRHRSGKLGGRAIFDIVHQQRYGEWIRGWRNFNAGHEHPDQNSFTFTPRGFPFITEALYGPKYTLLNNAVLFAPSTERACFPPWEGQVTEACDSKWSKYKYGAAADCEGHVEAALEQQGIVYIRGEGRAAYSPALKIKNLQRHLVLLQPDLLLLLDHVHLDSESPAHSISAFFHNTDLPFHTTERDGVHGAFVTDGRDEYTMLWRDDTGYSGKADTAYWTYPHGYPYNGSHYVNVTMSLRFPHTRISYVFFGPDVEVLSFSLRGDSERIDVHLITRDHTFTVHLLTSDNPSKPIFAMVLKDNLQKVVFERAAAVQERPLVEVPDYVKLVEQNLRHIKPIFQQLKSRIKTRILNAEEFHKIRERLKKTLEKRRKVKKKVAVAVQKMFSATKKREKMKQSKKASENRLNKAKEKQQETLRHGRGDGGGDVQTRKKDRKIDQGYSAVSVGGTEASVSVSYIRVSCS</sequence>
<keyword evidence="11" id="KW-1185">Reference proteome</keyword>
<dbReference type="InterPro" id="IPR052447">
    <property type="entry name" value="Dermatan-Sulfate_Isomerase"/>
</dbReference>
<reference evidence="10 11" key="1">
    <citation type="journal article" date="2019" name="Genome Biol. Evol.">
        <title>Whole-Genome Sequencing of the Giant Devil Catfish, Bagarius yarrelli.</title>
        <authorList>
            <person name="Jiang W."/>
            <person name="Lv Y."/>
            <person name="Cheng L."/>
            <person name="Yang K."/>
            <person name="Chao B."/>
            <person name="Wang X."/>
            <person name="Li Y."/>
            <person name="Pan X."/>
            <person name="You X."/>
            <person name="Zhang Y."/>
            <person name="Yang J."/>
            <person name="Li J."/>
            <person name="Zhang X."/>
            <person name="Liu S."/>
            <person name="Sun C."/>
            <person name="Yang J."/>
            <person name="Shi Q."/>
        </authorList>
    </citation>
    <scope>NUCLEOTIDE SEQUENCE [LARGE SCALE GENOMIC DNA]</scope>
    <source>
        <strain evidence="10">JWS20170419001</strain>
        <tissue evidence="10">Muscle</tissue>
    </source>
</reference>
<dbReference type="PANTHER" id="PTHR15532">
    <property type="match status" value="1"/>
</dbReference>
<evidence type="ECO:0000313" key="11">
    <source>
        <dbReference type="Proteomes" id="UP000319801"/>
    </source>
</evidence>
<evidence type="ECO:0000256" key="2">
    <source>
        <dbReference type="ARBA" id="ARBA00006556"/>
    </source>
</evidence>
<dbReference type="Gene3D" id="2.70.98.70">
    <property type="match status" value="1"/>
</dbReference>
<dbReference type="GO" id="GO:0047757">
    <property type="term" value="F:chondroitin-glucuronate 5-epimerase activity"/>
    <property type="evidence" value="ECO:0007669"/>
    <property type="project" value="TreeGrafter"/>
</dbReference>
<evidence type="ECO:0000256" key="6">
    <source>
        <dbReference type="ARBA" id="ARBA00023136"/>
    </source>
</evidence>
<organism evidence="10 11">
    <name type="scientific">Bagarius yarrelli</name>
    <name type="common">Goonch</name>
    <name type="synonym">Bagrus yarrelli</name>
    <dbReference type="NCBI Taxonomy" id="175774"/>
    <lineage>
        <taxon>Eukaryota</taxon>
        <taxon>Metazoa</taxon>
        <taxon>Chordata</taxon>
        <taxon>Craniata</taxon>
        <taxon>Vertebrata</taxon>
        <taxon>Euteleostomi</taxon>
        <taxon>Actinopterygii</taxon>
        <taxon>Neopterygii</taxon>
        <taxon>Teleostei</taxon>
        <taxon>Ostariophysi</taxon>
        <taxon>Siluriformes</taxon>
        <taxon>Sisoridae</taxon>
        <taxon>Sisorinae</taxon>
        <taxon>Bagarius</taxon>
    </lineage>
</organism>
<feature type="region of interest" description="Disordered" evidence="9">
    <location>
        <begin position="496"/>
        <end position="549"/>
    </location>
</feature>
<evidence type="ECO:0000256" key="4">
    <source>
        <dbReference type="ARBA" id="ARBA00022729"/>
    </source>
</evidence>
<keyword evidence="3" id="KW-0812">Transmembrane</keyword>
<keyword evidence="5" id="KW-1133">Transmembrane helix</keyword>
<proteinExistence type="inferred from homology"/>
<evidence type="ECO:0000256" key="5">
    <source>
        <dbReference type="ARBA" id="ARBA00022989"/>
    </source>
</evidence>
<keyword evidence="7" id="KW-0325">Glycoprotein</keyword>
<feature type="compositionally biased region" description="Basic residues" evidence="9">
    <location>
        <begin position="496"/>
        <end position="506"/>
    </location>
</feature>
<accession>A0A556VWW2</accession>
<keyword evidence="8" id="KW-0413">Isomerase</keyword>
<evidence type="ECO:0000256" key="7">
    <source>
        <dbReference type="ARBA" id="ARBA00023180"/>
    </source>
</evidence>
<comment type="subcellular location">
    <subcellularLocation>
        <location evidence="1">Membrane</location>
        <topology evidence="1">Multi-pass membrane protein</topology>
    </subcellularLocation>
</comment>
<evidence type="ECO:0000256" key="1">
    <source>
        <dbReference type="ARBA" id="ARBA00004141"/>
    </source>
</evidence>
<gene>
    <name evidence="10" type="ORF">Baya_16926</name>
</gene>
<evidence type="ECO:0000256" key="8">
    <source>
        <dbReference type="ARBA" id="ARBA00023235"/>
    </source>
</evidence>
<dbReference type="Proteomes" id="UP000319801">
    <property type="component" value="Unassembled WGS sequence"/>
</dbReference>
<evidence type="ECO:0000313" key="10">
    <source>
        <dbReference type="EMBL" id="TUK59357.1"/>
    </source>
</evidence>
<dbReference type="AlphaFoldDB" id="A0A556VWW2"/>
<comment type="similarity">
    <text evidence="2">Belongs to the dermatan-sulfate isomerase family.</text>
</comment>
<keyword evidence="6" id="KW-0472">Membrane</keyword>
<evidence type="ECO:0000256" key="9">
    <source>
        <dbReference type="SAM" id="MobiDB-lite"/>
    </source>
</evidence>
<protein>
    <submittedName>
        <fullName evidence="10">Dermatan-sulfate epimerase</fullName>
    </submittedName>
</protein>
<dbReference type="InterPro" id="IPR008929">
    <property type="entry name" value="Chondroitin_lyas"/>
</dbReference>
<dbReference type="EMBL" id="VCAZ01000387">
    <property type="protein sequence ID" value="TUK59357.1"/>
    <property type="molecule type" value="Genomic_DNA"/>
</dbReference>
<dbReference type="Gene3D" id="1.50.10.100">
    <property type="entry name" value="Chondroitin AC/alginate lyase"/>
    <property type="match status" value="1"/>
</dbReference>
<dbReference type="PANTHER" id="PTHR15532:SF3">
    <property type="entry name" value="DERMATAN-SULFATE EPIMERASE"/>
    <property type="match status" value="1"/>
</dbReference>